<organism evidence="7 8">
    <name type="scientific">Brevibacterium samyangense</name>
    <dbReference type="NCBI Taxonomy" id="366888"/>
    <lineage>
        <taxon>Bacteria</taxon>
        <taxon>Bacillati</taxon>
        <taxon>Actinomycetota</taxon>
        <taxon>Actinomycetes</taxon>
        <taxon>Micrococcales</taxon>
        <taxon>Brevibacteriaceae</taxon>
        <taxon>Brevibacterium</taxon>
    </lineage>
</organism>
<evidence type="ECO:0000256" key="3">
    <source>
        <dbReference type="ARBA" id="ARBA00023002"/>
    </source>
</evidence>
<evidence type="ECO:0000256" key="1">
    <source>
        <dbReference type="ARBA" id="ARBA00022630"/>
    </source>
</evidence>
<evidence type="ECO:0000259" key="6">
    <source>
        <dbReference type="Pfam" id="PF00296"/>
    </source>
</evidence>
<dbReference type="InterPro" id="IPR016215">
    <property type="entry name" value="NTA_MOA"/>
</dbReference>
<comment type="similarity">
    <text evidence="5">Belongs to the NtaA/SnaA/DszA monooxygenase family.</text>
</comment>
<evidence type="ECO:0000256" key="2">
    <source>
        <dbReference type="ARBA" id="ARBA00022643"/>
    </source>
</evidence>
<dbReference type="Pfam" id="PF00296">
    <property type="entry name" value="Bac_luciferase"/>
    <property type="match status" value="1"/>
</dbReference>
<dbReference type="NCBIfam" id="TIGR03860">
    <property type="entry name" value="FMN_nitrolo"/>
    <property type="match status" value="1"/>
</dbReference>
<dbReference type="SUPFAM" id="SSF51679">
    <property type="entry name" value="Bacterial luciferase-like"/>
    <property type="match status" value="1"/>
</dbReference>
<dbReference type="EMBL" id="BAAANO010000015">
    <property type="protein sequence ID" value="GAA2007411.1"/>
    <property type="molecule type" value="Genomic_DNA"/>
</dbReference>
<evidence type="ECO:0000256" key="5">
    <source>
        <dbReference type="ARBA" id="ARBA00033748"/>
    </source>
</evidence>
<keyword evidence="3" id="KW-0560">Oxidoreductase</keyword>
<dbReference type="PIRSF" id="PIRSF000337">
    <property type="entry name" value="NTA_MOA"/>
    <property type="match status" value="1"/>
</dbReference>
<dbReference type="Gene3D" id="3.20.20.30">
    <property type="entry name" value="Luciferase-like domain"/>
    <property type="match status" value="1"/>
</dbReference>
<dbReference type="InterPro" id="IPR036661">
    <property type="entry name" value="Luciferase-like_sf"/>
</dbReference>
<name>A0ABN2TF73_9MICO</name>
<keyword evidence="4" id="KW-0503">Monooxygenase</keyword>
<feature type="domain" description="Luciferase-like" evidence="6">
    <location>
        <begin position="50"/>
        <end position="395"/>
    </location>
</feature>
<comment type="caution">
    <text evidence="7">The sequence shown here is derived from an EMBL/GenBank/DDBJ whole genome shotgun (WGS) entry which is preliminary data.</text>
</comment>
<proteinExistence type="inferred from homology"/>
<dbReference type="CDD" id="cd01095">
    <property type="entry name" value="Nitrilotriacetate_monoxgenase"/>
    <property type="match status" value="1"/>
</dbReference>
<dbReference type="PANTHER" id="PTHR30011:SF16">
    <property type="entry name" value="C2H2 FINGER DOMAIN TRANSCRIPTION FACTOR (EUROFUNG)-RELATED"/>
    <property type="match status" value="1"/>
</dbReference>
<dbReference type="Proteomes" id="UP001500755">
    <property type="component" value="Unassembled WGS sequence"/>
</dbReference>
<evidence type="ECO:0000313" key="7">
    <source>
        <dbReference type="EMBL" id="GAA2007411.1"/>
    </source>
</evidence>
<dbReference type="InterPro" id="IPR011251">
    <property type="entry name" value="Luciferase-like_dom"/>
</dbReference>
<keyword evidence="8" id="KW-1185">Reference proteome</keyword>
<dbReference type="PANTHER" id="PTHR30011">
    <property type="entry name" value="ALKANESULFONATE MONOOXYGENASE-RELATED"/>
    <property type="match status" value="1"/>
</dbReference>
<evidence type="ECO:0000313" key="8">
    <source>
        <dbReference type="Proteomes" id="UP001500755"/>
    </source>
</evidence>
<evidence type="ECO:0000256" key="4">
    <source>
        <dbReference type="ARBA" id="ARBA00023033"/>
    </source>
</evidence>
<sequence length="444" mass="48836">MNTSTVSSTSPNARRMHLVAYMKTGPTALQSGGWRHPEAPLNFLDPGFYEDAARTFEAARLDGCFFADLFGIADTYKGLAPFLEMGGQNSYLDPMTVLPVMARVSRHLGLGATVSTSFHTPFHLARSLQSVDVLSGGRIAWNVVTSATDLEAANAGMDGLPPHDERYDRADEVLEACTALWNSWDEDPFVFDRERGLFADPSKVHYADYSGRWVRTRGPLPTPRSPQGHPVLMQAGSSGRGREFAARWAEVIFTRAAPVPDMQAFYADMHERLAAAGRRPEDCRILPGVTVVTGETDAIARDRAEYLERLEHEEYQQAYQSMIVGADLSRHTTTEAVEAARGTAGIHGITEGFAKESAATGKTFAESTRKMLRDHAIVGSPQTVADRLQEMFESGCGDGFVLMPTTVPTSHEQFCRLVVPELQKRGLFRTEYTASTLRGNLQQP</sequence>
<gene>
    <name evidence="7" type="ORF">GCM10009755_17160</name>
</gene>
<reference evidence="7 8" key="1">
    <citation type="journal article" date="2019" name="Int. J. Syst. Evol. Microbiol.">
        <title>The Global Catalogue of Microorganisms (GCM) 10K type strain sequencing project: providing services to taxonomists for standard genome sequencing and annotation.</title>
        <authorList>
            <consortium name="The Broad Institute Genomics Platform"/>
            <consortium name="The Broad Institute Genome Sequencing Center for Infectious Disease"/>
            <person name="Wu L."/>
            <person name="Ma J."/>
        </authorList>
    </citation>
    <scope>NUCLEOTIDE SEQUENCE [LARGE SCALE GENOMIC DNA]</scope>
    <source>
        <strain evidence="7 8">JCM 14546</strain>
    </source>
</reference>
<dbReference type="RefSeq" id="WP_344308794.1">
    <property type="nucleotide sequence ID" value="NZ_BAAANO010000015.1"/>
</dbReference>
<keyword evidence="1" id="KW-0285">Flavoprotein</keyword>
<accession>A0ABN2TF73</accession>
<keyword evidence="2" id="KW-0288">FMN</keyword>
<protein>
    <submittedName>
        <fullName evidence="7">LLM class flavin-dependent oxidoreductase</fullName>
    </submittedName>
</protein>
<dbReference type="InterPro" id="IPR051260">
    <property type="entry name" value="Diverse_substr_monoxygenases"/>
</dbReference>